<dbReference type="InterPro" id="IPR018187">
    <property type="entry name" value="Asp/Glu_racemase_AS_1"/>
</dbReference>
<dbReference type="GO" id="GO:0047661">
    <property type="term" value="F:amino-acid racemase activity"/>
    <property type="evidence" value="ECO:0007669"/>
    <property type="project" value="InterPro"/>
</dbReference>
<dbReference type="AlphaFoldDB" id="A0A2R5EIM8"/>
<evidence type="ECO:0000256" key="1">
    <source>
        <dbReference type="ARBA" id="ARBA00007847"/>
    </source>
</evidence>
<dbReference type="EMBL" id="BDQX01000031">
    <property type="protein sequence ID" value="GBG05935.1"/>
    <property type="molecule type" value="Genomic_DNA"/>
</dbReference>
<dbReference type="Gene3D" id="3.40.50.1860">
    <property type="match status" value="2"/>
</dbReference>
<proteinExistence type="inferred from homology"/>
<dbReference type="InterPro" id="IPR004380">
    <property type="entry name" value="Asp_race"/>
</dbReference>
<comment type="caution">
    <text evidence="3">The sequence shown here is derived from an EMBL/GenBank/DDBJ whole genome shotgun (WGS) entry which is preliminary data.</text>
</comment>
<evidence type="ECO:0000313" key="3">
    <source>
        <dbReference type="EMBL" id="GBG05935.1"/>
    </source>
</evidence>
<dbReference type="RefSeq" id="WP_108991366.1">
    <property type="nucleotide sequence ID" value="NZ_BDQX01000031.1"/>
</dbReference>
<organism evidence="3 4">
    <name type="scientific">Paenibacillus agaridevorans</name>
    <dbReference type="NCBI Taxonomy" id="171404"/>
    <lineage>
        <taxon>Bacteria</taxon>
        <taxon>Bacillati</taxon>
        <taxon>Bacillota</taxon>
        <taxon>Bacilli</taxon>
        <taxon>Bacillales</taxon>
        <taxon>Paenibacillaceae</taxon>
        <taxon>Paenibacillus</taxon>
    </lineage>
</organism>
<comment type="similarity">
    <text evidence="1">Belongs to the aspartate/glutamate racemases family.</text>
</comment>
<protein>
    <submittedName>
        <fullName evidence="3">Aspartate racemase</fullName>
    </submittedName>
</protein>
<evidence type="ECO:0000313" key="4">
    <source>
        <dbReference type="Proteomes" id="UP000245202"/>
    </source>
</evidence>
<dbReference type="PROSITE" id="PS00923">
    <property type="entry name" value="ASP_GLU_RACEMASE_1"/>
    <property type="match status" value="1"/>
</dbReference>
<sequence length="240" mass="26619">MEQKSLGVIGGMGPKATAVFFDKVIENTAADRDQEHLDMIILNHATAPDRTAIILEGKDEQFLEAITKDLRLLELAGVSHIAIPCNTSHYFYDKMQAMTSIPIIHMVEETIKLIHDRFGAGSRIGILATNGTIRSGIYAKVCEQYGMNLYEHDERIQQKSMKIIYENVKSNMDFSPEELEELIDELVTAHGCHCVILACTELSCIKLSRHAAEVSVDAMQVLVEKSILLSGKQVKNSGVS</sequence>
<dbReference type="NCBIfam" id="TIGR00035">
    <property type="entry name" value="asp_race"/>
    <property type="match status" value="1"/>
</dbReference>
<accession>A0A2R5EIM8</accession>
<evidence type="ECO:0000256" key="2">
    <source>
        <dbReference type="ARBA" id="ARBA00023235"/>
    </source>
</evidence>
<dbReference type="SUPFAM" id="SSF53681">
    <property type="entry name" value="Aspartate/glutamate racemase"/>
    <property type="match status" value="2"/>
</dbReference>
<gene>
    <name evidence="3" type="ORF">PAT3040_00421</name>
</gene>
<dbReference type="InterPro" id="IPR001920">
    <property type="entry name" value="Asp/Glu_race"/>
</dbReference>
<dbReference type="Pfam" id="PF01177">
    <property type="entry name" value="Asp_Glu_race"/>
    <property type="match status" value="1"/>
</dbReference>
<dbReference type="InterPro" id="IPR015942">
    <property type="entry name" value="Asp/Glu/hydantoin_racemase"/>
</dbReference>
<name>A0A2R5EIM8_9BACL</name>
<dbReference type="PANTHER" id="PTHR21198">
    <property type="entry name" value="GLUTAMATE RACEMASE"/>
    <property type="match status" value="1"/>
</dbReference>
<reference evidence="3 4" key="1">
    <citation type="submission" date="2017-08" db="EMBL/GenBank/DDBJ databases">
        <title>Substantial Increase in Enzyme Production by Combined Drug-Resistance Mutations in Paenibacillus agaridevorans.</title>
        <authorList>
            <person name="Tanaka Y."/>
            <person name="Funane K."/>
            <person name="Hosaka T."/>
            <person name="Shiwa Y."/>
            <person name="Fujita N."/>
            <person name="Miyazaki T."/>
            <person name="Yoshikawa H."/>
            <person name="Murakami K."/>
            <person name="Kasahara K."/>
            <person name="Inaoka T."/>
            <person name="Hiraga Y."/>
            <person name="Ochi K."/>
        </authorList>
    </citation>
    <scope>NUCLEOTIDE SEQUENCE [LARGE SCALE GENOMIC DNA]</scope>
    <source>
        <strain evidence="3 4">T-3040</strain>
    </source>
</reference>
<keyword evidence="2" id="KW-0413">Isomerase</keyword>
<keyword evidence="4" id="KW-1185">Reference proteome</keyword>
<dbReference type="PANTHER" id="PTHR21198:SF7">
    <property type="entry name" value="ASPARTATE-GLUTAMATE RACEMASE FAMILY"/>
    <property type="match status" value="1"/>
</dbReference>
<dbReference type="Proteomes" id="UP000245202">
    <property type="component" value="Unassembled WGS sequence"/>
</dbReference>